<evidence type="ECO:0000313" key="18">
    <source>
        <dbReference type="Proteomes" id="UP000308768"/>
    </source>
</evidence>
<dbReference type="InterPro" id="IPR001214">
    <property type="entry name" value="SET_dom"/>
</dbReference>
<evidence type="ECO:0000256" key="4">
    <source>
        <dbReference type="ARBA" id="ARBA00014232"/>
    </source>
</evidence>
<dbReference type="Proteomes" id="UP000308768">
    <property type="component" value="Unassembled WGS sequence"/>
</dbReference>
<evidence type="ECO:0000313" key="17">
    <source>
        <dbReference type="EMBL" id="TKA77279.1"/>
    </source>
</evidence>
<evidence type="ECO:0000256" key="12">
    <source>
        <dbReference type="ARBA" id="ARBA00024057"/>
    </source>
</evidence>
<comment type="caution">
    <text evidence="17">The sequence shown here is derived from an EMBL/GenBank/DDBJ whole genome shotgun (WGS) entry which is preliminary data.</text>
</comment>
<dbReference type="InterPro" id="IPR025783">
    <property type="entry name" value="Set9_fungi"/>
</dbReference>
<sequence length="608" mass="68250">MDLKDALAKRGGLTLSQLASYDDFITDALVDRVYFWTTIRKKKARYTASRGLGDEDVAAILRQVVVVGKDPLKATKQLLEFKGIRRHYQSLRSADEKEHFQRHLRKYVNIYMPDCPFEVSTTNRYTISTQEAAVTARKFIPRGHEIKYLNGIQVSMTKQEEEDLDVTRRDFSIVFSSRKKTPHLFLGPARFANHDCDANARLSTKGPNGMQIVSTKDIEVGEEVTVSYGDDYFGDDNVECLCATCERLQRNGWAVVTGDDISGSATPVVEDEVDDRPYSLRKKRKFAFDSETHTPIMTPTSTNLPVKKRRKLESAPPAHVPPLSLPALLLSHQTETKMESSVSGSTQAAPSSSTAGDHFDFTSLRPPTRALRTYGKSRRFSINMNDSDTARSSSPLSLNTERSHAASLSTEPTSADEEDTIVVLNNNSAALTRFRGPESNAPAMETPPSRTEPSTATAPPTDTNDDSSDSDLSDLSDTYDFDDIQHLAVPRKKLHRTRPTPTHSSTRPPPPQRRRGDYTLTPLLLTAPHSRWVTCGTCASHFVQPDAYLTRAACPRCERHSKLYGYGWPKTDKEGRHDREERVLDHRTIHRFVEPGEERELRRGRRVG</sequence>
<name>A0A4V5NH25_9PEZI</name>
<evidence type="ECO:0000256" key="14">
    <source>
        <dbReference type="ARBA" id="ARBA00048081"/>
    </source>
</evidence>
<dbReference type="SMART" id="SM00317">
    <property type="entry name" value="SET"/>
    <property type="match status" value="1"/>
</dbReference>
<comment type="subcellular location">
    <subcellularLocation>
        <location evidence="3">Chromosome</location>
    </subcellularLocation>
    <subcellularLocation>
        <location evidence="2">Nucleus</location>
    </subcellularLocation>
</comment>
<dbReference type="Gene3D" id="1.10.10.1700">
    <property type="entry name" value="Histone-lysine N-methyltransferase"/>
    <property type="match status" value="1"/>
</dbReference>
<dbReference type="InterPro" id="IPR041938">
    <property type="entry name" value="Hist-Lys_N-MTase_N"/>
</dbReference>
<keyword evidence="11" id="KW-0539">Nucleus</keyword>
<protein>
    <recommendedName>
        <fullName evidence="5">Histone-lysine N-methyltransferase SET9</fullName>
        <ecNumber evidence="12">2.1.1.372</ecNumber>
    </recommendedName>
    <alternativeName>
        <fullName evidence="4">Histone-lysine N-methyltransferase set9</fullName>
    </alternativeName>
    <alternativeName>
        <fullName evidence="13">SET domain protein 9</fullName>
    </alternativeName>
</protein>
<keyword evidence="9" id="KW-0949">S-adenosyl-L-methionine</keyword>
<feature type="region of interest" description="Disordered" evidence="15">
    <location>
        <begin position="291"/>
        <end position="516"/>
    </location>
</feature>
<reference evidence="17 18" key="1">
    <citation type="submission" date="2017-03" db="EMBL/GenBank/DDBJ databases">
        <title>Genomes of endolithic fungi from Antarctica.</title>
        <authorList>
            <person name="Coleine C."/>
            <person name="Masonjones S."/>
            <person name="Stajich J.E."/>
        </authorList>
    </citation>
    <scope>NUCLEOTIDE SEQUENCE [LARGE SCALE GENOMIC DNA]</scope>
    <source>
        <strain evidence="17 18">CCFEE 5187</strain>
    </source>
</reference>
<evidence type="ECO:0000256" key="6">
    <source>
        <dbReference type="ARBA" id="ARBA00022454"/>
    </source>
</evidence>
<evidence type="ECO:0000256" key="15">
    <source>
        <dbReference type="SAM" id="MobiDB-lite"/>
    </source>
</evidence>
<dbReference type="PROSITE" id="PS51567">
    <property type="entry name" value="SAM_MT43_SUVAR420_1"/>
    <property type="match status" value="1"/>
</dbReference>
<feature type="compositionally biased region" description="Acidic residues" evidence="15">
    <location>
        <begin position="463"/>
        <end position="482"/>
    </location>
</feature>
<gene>
    <name evidence="17" type="ORF">B0A49_00978</name>
</gene>
<evidence type="ECO:0000259" key="16">
    <source>
        <dbReference type="PROSITE" id="PS50280"/>
    </source>
</evidence>
<comment type="catalytic activity">
    <reaction evidence="14">
        <text>L-lysyl(20)-[histone H4] + 3 S-adenosyl-L-methionine = N(6),N(6),N(6)-trimethyl-L-lysyl(20)-[histone H4] + 3 S-adenosyl-L-homocysteine + 3 H(+)</text>
        <dbReference type="Rhea" id="RHEA:64456"/>
        <dbReference type="Rhea" id="RHEA-COMP:15554"/>
        <dbReference type="Rhea" id="RHEA-COMP:15998"/>
        <dbReference type="ChEBI" id="CHEBI:15378"/>
        <dbReference type="ChEBI" id="CHEBI:29969"/>
        <dbReference type="ChEBI" id="CHEBI:57856"/>
        <dbReference type="ChEBI" id="CHEBI:59789"/>
        <dbReference type="ChEBI" id="CHEBI:61961"/>
        <dbReference type="EC" id="2.1.1.372"/>
    </reaction>
</comment>
<dbReference type="GO" id="GO:0005634">
    <property type="term" value="C:nucleus"/>
    <property type="evidence" value="ECO:0007669"/>
    <property type="project" value="UniProtKB-SubCell"/>
</dbReference>
<dbReference type="Gene3D" id="2.170.270.10">
    <property type="entry name" value="SET domain"/>
    <property type="match status" value="1"/>
</dbReference>
<keyword evidence="8" id="KW-0808">Transferase</keyword>
<dbReference type="InterPro" id="IPR039977">
    <property type="entry name" value="Suv4-20/Set9"/>
</dbReference>
<evidence type="ECO:0000256" key="13">
    <source>
        <dbReference type="ARBA" id="ARBA00030653"/>
    </source>
</evidence>
<feature type="domain" description="SET" evidence="16">
    <location>
        <begin position="115"/>
        <end position="229"/>
    </location>
</feature>
<evidence type="ECO:0000256" key="7">
    <source>
        <dbReference type="ARBA" id="ARBA00022603"/>
    </source>
</evidence>
<keyword evidence="6" id="KW-0158">Chromosome</keyword>
<dbReference type="STRING" id="331657.A0A4V5NH25"/>
<dbReference type="GO" id="GO:0005694">
    <property type="term" value="C:chromosome"/>
    <property type="evidence" value="ECO:0007669"/>
    <property type="project" value="UniProtKB-SubCell"/>
</dbReference>
<feature type="compositionally biased region" description="Polar residues" evidence="15">
    <location>
        <begin position="293"/>
        <end position="304"/>
    </location>
</feature>
<dbReference type="PROSITE" id="PS50280">
    <property type="entry name" value="SET"/>
    <property type="match status" value="1"/>
</dbReference>
<proteinExistence type="predicted"/>
<dbReference type="GO" id="GO:0140943">
    <property type="term" value="F:histone H4K20 trimethyltransferase activity"/>
    <property type="evidence" value="ECO:0007669"/>
    <property type="project" value="UniProtKB-EC"/>
</dbReference>
<organism evidence="17 18">
    <name type="scientific">Cryomyces minteri</name>
    <dbReference type="NCBI Taxonomy" id="331657"/>
    <lineage>
        <taxon>Eukaryota</taxon>
        <taxon>Fungi</taxon>
        <taxon>Dikarya</taxon>
        <taxon>Ascomycota</taxon>
        <taxon>Pezizomycotina</taxon>
        <taxon>Dothideomycetes</taxon>
        <taxon>Dothideomycetes incertae sedis</taxon>
        <taxon>Cryomyces</taxon>
    </lineage>
</organism>
<feature type="compositionally biased region" description="Basic residues" evidence="15">
    <location>
        <begin position="489"/>
        <end position="498"/>
    </location>
</feature>
<evidence type="ECO:0000256" key="10">
    <source>
        <dbReference type="ARBA" id="ARBA00022853"/>
    </source>
</evidence>
<dbReference type="PANTHER" id="PTHR12977">
    <property type="entry name" value="SUPPRESSOR OF VARIEGATION 4-20-RELATED"/>
    <property type="match status" value="1"/>
</dbReference>
<keyword evidence="7" id="KW-0489">Methyltransferase</keyword>
<feature type="compositionally biased region" description="Polar residues" evidence="15">
    <location>
        <begin position="339"/>
        <end position="355"/>
    </location>
</feature>
<dbReference type="PANTHER" id="PTHR12977:SF4">
    <property type="entry name" value="HISTONE-LYSINE N-METHYLTRANSFERASE KMT5B"/>
    <property type="match status" value="1"/>
</dbReference>
<evidence type="ECO:0000256" key="11">
    <source>
        <dbReference type="ARBA" id="ARBA00023242"/>
    </source>
</evidence>
<evidence type="ECO:0000256" key="3">
    <source>
        <dbReference type="ARBA" id="ARBA00004286"/>
    </source>
</evidence>
<keyword evidence="10" id="KW-0156">Chromatin regulator</keyword>
<feature type="compositionally biased region" description="Low complexity" evidence="15">
    <location>
        <begin position="446"/>
        <end position="462"/>
    </location>
</feature>
<dbReference type="Pfam" id="PF00856">
    <property type="entry name" value="SET"/>
    <property type="match status" value="1"/>
</dbReference>
<evidence type="ECO:0000256" key="5">
    <source>
        <dbReference type="ARBA" id="ARBA00015413"/>
    </source>
</evidence>
<keyword evidence="18" id="KW-1185">Reference proteome</keyword>
<evidence type="ECO:0000256" key="1">
    <source>
        <dbReference type="ARBA" id="ARBA00001984"/>
    </source>
</evidence>
<feature type="compositionally biased region" description="Polar residues" evidence="15">
    <location>
        <begin position="380"/>
        <end position="413"/>
    </location>
</feature>
<dbReference type="AlphaFoldDB" id="A0A4V5NH25"/>
<evidence type="ECO:0000256" key="9">
    <source>
        <dbReference type="ARBA" id="ARBA00022691"/>
    </source>
</evidence>
<evidence type="ECO:0000256" key="8">
    <source>
        <dbReference type="ARBA" id="ARBA00022679"/>
    </source>
</evidence>
<dbReference type="EC" id="2.1.1.372" evidence="12"/>
<dbReference type="InterPro" id="IPR046341">
    <property type="entry name" value="SET_dom_sf"/>
</dbReference>
<accession>A0A4V5NH25</accession>
<dbReference type="OrthoDB" id="6627536at2759"/>
<dbReference type="CDD" id="cd10524">
    <property type="entry name" value="SET_Suv4-20-like"/>
    <property type="match status" value="1"/>
</dbReference>
<evidence type="ECO:0000256" key="2">
    <source>
        <dbReference type="ARBA" id="ARBA00004123"/>
    </source>
</evidence>
<dbReference type="SUPFAM" id="SSF82199">
    <property type="entry name" value="SET domain"/>
    <property type="match status" value="1"/>
</dbReference>
<dbReference type="EMBL" id="NAJN01000195">
    <property type="protein sequence ID" value="TKA77279.1"/>
    <property type="molecule type" value="Genomic_DNA"/>
</dbReference>
<dbReference type="GO" id="GO:0032259">
    <property type="term" value="P:methylation"/>
    <property type="evidence" value="ECO:0007669"/>
    <property type="project" value="UniProtKB-KW"/>
</dbReference>
<comment type="function">
    <text evidence="1">Histone methyltransferase that trimethylates 'Lys-20' of histone H4 to form H4K20me3.</text>
</comment>